<accession>A0A396GK16</accession>
<gene>
    <name evidence="1" type="ORF">MtrunA17_Chr8g0359801</name>
</gene>
<protein>
    <submittedName>
        <fullName evidence="1">Uncharacterized protein</fullName>
    </submittedName>
</protein>
<dbReference type="Gramene" id="rna47116">
    <property type="protein sequence ID" value="RHN40873.1"/>
    <property type="gene ID" value="gene47116"/>
</dbReference>
<evidence type="ECO:0000313" key="1">
    <source>
        <dbReference type="EMBL" id="RHN40873.1"/>
    </source>
</evidence>
<dbReference type="Proteomes" id="UP000265566">
    <property type="component" value="Chromosome 8"/>
</dbReference>
<evidence type="ECO:0000313" key="2">
    <source>
        <dbReference type="Proteomes" id="UP000265566"/>
    </source>
</evidence>
<dbReference type="AlphaFoldDB" id="A0A396GK16"/>
<dbReference type="EMBL" id="PSQE01000008">
    <property type="protein sequence ID" value="RHN40873.1"/>
    <property type="molecule type" value="Genomic_DNA"/>
</dbReference>
<comment type="caution">
    <text evidence="1">The sequence shown here is derived from an EMBL/GenBank/DDBJ whole genome shotgun (WGS) entry which is preliminary data.</text>
</comment>
<reference evidence="2" key="1">
    <citation type="journal article" date="2018" name="Nat. Plants">
        <title>Whole-genome landscape of Medicago truncatula symbiotic genes.</title>
        <authorList>
            <person name="Pecrix Y."/>
            <person name="Staton S.E."/>
            <person name="Sallet E."/>
            <person name="Lelandais-Briere C."/>
            <person name="Moreau S."/>
            <person name="Carrere S."/>
            <person name="Blein T."/>
            <person name="Jardinaud M.F."/>
            <person name="Latrasse D."/>
            <person name="Zouine M."/>
            <person name="Zahm M."/>
            <person name="Kreplak J."/>
            <person name="Mayjonade B."/>
            <person name="Satge C."/>
            <person name="Perez M."/>
            <person name="Cauet S."/>
            <person name="Marande W."/>
            <person name="Chantry-Darmon C."/>
            <person name="Lopez-Roques C."/>
            <person name="Bouchez O."/>
            <person name="Berard A."/>
            <person name="Debelle F."/>
            <person name="Munos S."/>
            <person name="Bendahmane A."/>
            <person name="Berges H."/>
            <person name="Niebel A."/>
            <person name="Buitink J."/>
            <person name="Frugier F."/>
            <person name="Benhamed M."/>
            <person name="Crespi M."/>
            <person name="Gouzy J."/>
            <person name="Gamas P."/>
        </authorList>
    </citation>
    <scope>NUCLEOTIDE SEQUENCE [LARGE SCALE GENOMIC DNA]</scope>
    <source>
        <strain evidence="2">cv. Jemalong A17</strain>
    </source>
</reference>
<sequence length="109" mass="12214">MLNPFPQNCESLLITDLSMQLSNVMDEVVRSDLCCADQQSIISPVKESVPNVSGIMAASDAPLDPTLQKEMNFMKTWLLQSAAIEVPFFQVILKSHRKKINKVAYQTRS</sequence>
<name>A0A396GK16_MEDTR</name>
<proteinExistence type="predicted"/>
<organism evidence="1 2">
    <name type="scientific">Medicago truncatula</name>
    <name type="common">Barrel medic</name>
    <name type="synonym">Medicago tribuloides</name>
    <dbReference type="NCBI Taxonomy" id="3880"/>
    <lineage>
        <taxon>Eukaryota</taxon>
        <taxon>Viridiplantae</taxon>
        <taxon>Streptophyta</taxon>
        <taxon>Embryophyta</taxon>
        <taxon>Tracheophyta</taxon>
        <taxon>Spermatophyta</taxon>
        <taxon>Magnoliopsida</taxon>
        <taxon>eudicotyledons</taxon>
        <taxon>Gunneridae</taxon>
        <taxon>Pentapetalae</taxon>
        <taxon>rosids</taxon>
        <taxon>fabids</taxon>
        <taxon>Fabales</taxon>
        <taxon>Fabaceae</taxon>
        <taxon>Papilionoideae</taxon>
        <taxon>50 kb inversion clade</taxon>
        <taxon>NPAAA clade</taxon>
        <taxon>Hologalegina</taxon>
        <taxon>IRL clade</taxon>
        <taxon>Trifolieae</taxon>
        <taxon>Medicago</taxon>
    </lineage>
</organism>